<evidence type="ECO:0000313" key="2">
    <source>
        <dbReference type="Proteomes" id="UP000256964"/>
    </source>
</evidence>
<dbReference type="EMBL" id="KZ857430">
    <property type="protein sequence ID" value="RDX46133.1"/>
    <property type="molecule type" value="Genomic_DNA"/>
</dbReference>
<proteinExistence type="predicted"/>
<sequence length="136" mass="15149">MTACSRGPDRSVLTPGPTSPPLGSLVMWHTTCSCVRVMRATSSRIQLWINYGLGTRVPGHLSRQSPRLVPRIEVLRRMRRVLSLTCRVLPYRDGARQHGSTGANRARQNHLENATCWTRRFLPLGSTGPDSALECI</sequence>
<reference evidence="1 2" key="1">
    <citation type="journal article" date="2018" name="Biotechnol. Biofuels">
        <title>Integrative visual omics of the white-rot fungus Polyporus brumalis exposes the biotechnological potential of its oxidative enzymes for delignifying raw plant biomass.</title>
        <authorList>
            <person name="Miyauchi S."/>
            <person name="Rancon A."/>
            <person name="Drula E."/>
            <person name="Hage H."/>
            <person name="Chaduli D."/>
            <person name="Favel A."/>
            <person name="Grisel S."/>
            <person name="Henrissat B."/>
            <person name="Herpoel-Gimbert I."/>
            <person name="Ruiz-Duenas F.J."/>
            <person name="Chevret D."/>
            <person name="Hainaut M."/>
            <person name="Lin J."/>
            <person name="Wang M."/>
            <person name="Pangilinan J."/>
            <person name="Lipzen A."/>
            <person name="Lesage-Meessen L."/>
            <person name="Navarro D."/>
            <person name="Riley R."/>
            <person name="Grigoriev I.V."/>
            <person name="Zhou S."/>
            <person name="Raouche S."/>
            <person name="Rosso M.N."/>
        </authorList>
    </citation>
    <scope>NUCLEOTIDE SEQUENCE [LARGE SCALE GENOMIC DNA]</scope>
    <source>
        <strain evidence="1 2">BRFM 1820</strain>
    </source>
</reference>
<evidence type="ECO:0000313" key="1">
    <source>
        <dbReference type="EMBL" id="RDX46133.1"/>
    </source>
</evidence>
<accession>A0A371D0T4</accession>
<gene>
    <name evidence="1" type="ORF">OH76DRAFT_899887</name>
</gene>
<name>A0A371D0T4_9APHY</name>
<dbReference type="AlphaFoldDB" id="A0A371D0T4"/>
<keyword evidence="2" id="KW-1185">Reference proteome</keyword>
<organism evidence="1 2">
    <name type="scientific">Lentinus brumalis</name>
    <dbReference type="NCBI Taxonomy" id="2498619"/>
    <lineage>
        <taxon>Eukaryota</taxon>
        <taxon>Fungi</taxon>
        <taxon>Dikarya</taxon>
        <taxon>Basidiomycota</taxon>
        <taxon>Agaricomycotina</taxon>
        <taxon>Agaricomycetes</taxon>
        <taxon>Polyporales</taxon>
        <taxon>Polyporaceae</taxon>
        <taxon>Lentinus</taxon>
    </lineage>
</organism>
<protein>
    <submittedName>
        <fullName evidence="1">Uncharacterized protein</fullName>
    </submittedName>
</protein>
<dbReference type="Proteomes" id="UP000256964">
    <property type="component" value="Unassembled WGS sequence"/>
</dbReference>
<dbReference type="PROSITE" id="PS51257">
    <property type="entry name" value="PROKAR_LIPOPROTEIN"/>
    <property type="match status" value="1"/>
</dbReference>